<protein>
    <submittedName>
        <fullName evidence="2">Uncharacterized protein</fullName>
    </submittedName>
</protein>
<feature type="non-terminal residue" evidence="2">
    <location>
        <position position="139"/>
    </location>
</feature>
<proteinExistence type="predicted"/>
<dbReference type="Proteomes" id="UP000681720">
    <property type="component" value="Unassembled WGS sequence"/>
</dbReference>
<feature type="transmembrane region" description="Helical" evidence="1">
    <location>
        <begin position="110"/>
        <end position="136"/>
    </location>
</feature>
<comment type="caution">
    <text evidence="2">The sequence shown here is derived from an EMBL/GenBank/DDBJ whole genome shotgun (WGS) entry which is preliminary data.</text>
</comment>
<dbReference type="AlphaFoldDB" id="A0A8S3H9C0"/>
<gene>
    <name evidence="2" type="ORF">GIL414_LOCUS68109</name>
</gene>
<feature type="transmembrane region" description="Helical" evidence="1">
    <location>
        <begin position="39"/>
        <end position="55"/>
    </location>
</feature>
<dbReference type="EMBL" id="CAJOBJ010327330">
    <property type="protein sequence ID" value="CAF5177247.1"/>
    <property type="molecule type" value="Genomic_DNA"/>
</dbReference>
<keyword evidence="1" id="KW-0812">Transmembrane</keyword>
<accession>A0A8S3H9C0</accession>
<feature type="non-terminal residue" evidence="2">
    <location>
        <position position="1"/>
    </location>
</feature>
<keyword evidence="1" id="KW-1133">Transmembrane helix</keyword>
<name>A0A8S3H9C0_9BILA</name>
<feature type="transmembrane region" description="Helical" evidence="1">
    <location>
        <begin position="75"/>
        <end position="98"/>
    </location>
</feature>
<keyword evidence="1" id="KW-0472">Membrane</keyword>
<evidence type="ECO:0000313" key="3">
    <source>
        <dbReference type="Proteomes" id="UP000681720"/>
    </source>
</evidence>
<organism evidence="2 3">
    <name type="scientific">Rotaria magnacalcarata</name>
    <dbReference type="NCBI Taxonomy" id="392030"/>
    <lineage>
        <taxon>Eukaryota</taxon>
        <taxon>Metazoa</taxon>
        <taxon>Spiralia</taxon>
        <taxon>Gnathifera</taxon>
        <taxon>Rotifera</taxon>
        <taxon>Eurotatoria</taxon>
        <taxon>Bdelloidea</taxon>
        <taxon>Philodinida</taxon>
        <taxon>Philodinidae</taxon>
        <taxon>Rotaria</taxon>
    </lineage>
</organism>
<evidence type="ECO:0000313" key="2">
    <source>
        <dbReference type="EMBL" id="CAF5177247.1"/>
    </source>
</evidence>
<sequence length="139" mass="16320">IKMHPEKFRENQDLQKNEIDLNPVFIETKDDVSEYHNGIYWRLLFLNLVVLWAYQSLISAQNYYIKFFPNDHLDFWGTVSVGSAMFFLHIIQLYFGVYRYGFTKRVIPGFIGYIIIAILVMIIKNKIILVFSFAAVGAL</sequence>
<evidence type="ECO:0000256" key="1">
    <source>
        <dbReference type="SAM" id="Phobius"/>
    </source>
</evidence>
<reference evidence="2" key="1">
    <citation type="submission" date="2021-02" db="EMBL/GenBank/DDBJ databases">
        <authorList>
            <person name="Nowell W R."/>
        </authorList>
    </citation>
    <scope>NUCLEOTIDE SEQUENCE</scope>
</reference>